<dbReference type="EMBL" id="CP022132">
    <property type="protein sequence ID" value="ASG67945.1"/>
    <property type="molecule type" value="Genomic_DNA"/>
</dbReference>
<keyword evidence="1" id="KW-0805">Transcription regulation</keyword>
<dbReference type="Gene3D" id="3.40.50.2300">
    <property type="match status" value="1"/>
</dbReference>
<dbReference type="InterPro" id="IPR000843">
    <property type="entry name" value="HTH_LacI"/>
</dbReference>
<evidence type="ECO:0000313" key="5">
    <source>
        <dbReference type="EMBL" id="ASG67945.1"/>
    </source>
</evidence>
<dbReference type="SMART" id="SM00354">
    <property type="entry name" value="HTH_LACI"/>
    <property type="match status" value="1"/>
</dbReference>
<dbReference type="PANTHER" id="PTHR30146">
    <property type="entry name" value="LACI-RELATED TRANSCRIPTIONAL REPRESSOR"/>
    <property type="match status" value="1"/>
</dbReference>
<reference evidence="5 6" key="1">
    <citation type="submission" date="2017-06" db="EMBL/GenBank/DDBJ databases">
        <title>Complete genome of Francisella halioticida.</title>
        <authorList>
            <person name="Sjodin A."/>
        </authorList>
    </citation>
    <scope>NUCLEOTIDE SEQUENCE [LARGE SCALE GENOMIC DNA]</scope>
    <source>
        <strain evidence="5 6">DSM 23729</strain>
    </source>
</reference>
<sequence>MLINLLTIDIYYFSVRVRVNIYWLDLNIATQKDIAKKLNISRTTVSRALMDNGSIKPETKQKVLSLAKDLSYSKNLMGSSLATKNSKKIYAFIIKSINKNYCLDIKAGLLRASKEFEDYNAIINVIETDINTPKEQIYQLKKIIPR</sequence>
<evidence type="ECO:0000256" key="3">
    <source>
        <dbReference type="ARBA" id="ARBA00023163"/>
    </source>
</evidence>
<dbReference type="PANTHER" id="PTHR30146:SF144">
    <property type="entry name" value="LACI-FAMILY TRANSCRIPTION REGULATOR"/>
    <property type="match status" value="1"/>
</dbReference>
<proteinExistence type="predicted"/>
<dbReference type="SUPFAM" id="SSF47413">
    <property type="entry name" value="lambda repressor-like DNA-binding domains"/>
    <property type="match status" value="1"/>
</dbReference>
<dbReference type="Pfam" id="PF00356">
    <property type="entry name" value="LacI"/>
    <property type="match status" value="1"/>
</dbReference>
<evidence type="ECO:0000256" key="2">
    <source>
        <dbReference type="ARBA" id="ARBA00023125"/>
    </source>
</evidence>
<gene>
    <name evidence="5" type="ORF">CDV26_05710</name>
</gene>
<accession>A0ABN5B207</accession>
<organism evidence="5 6">
    <name type="scientific">Francisella halioticida</name>
    <dbReference type="NCBI Taxonomy" id="549298"/>
    <lineage>
        <taxon>Bacteria</taxon>
        <taxon>Pseudomonadati</taxon>
        <taxon>Pseudomonadota</taxon>
        <taxon>Gammaproteobacteria</taxon>
        <taxon>Thiotrichales</taxon>
        <taxon>Francisellaceae</taxon>
        <taxon>Francisella</taxon>
    </lineage>
</organism>
<evidence type="ECO:0000259" key="4">
    <source>
        <dbReference type="PROSITE" id="PS50932"/>
    </source>
</evidence>
<dbReference type="InterPro" id="IPR010982">
    <property type="entry name" value="Lambda_DNA-bd_dom_sf"/>
</dbReference>
<dbReference type="Proteomes" id="UP000249910">
    <property type="component" value="Chromosome"/>
</dbReference>
<dbReference type="Gene3D" id="1.10.260.40">
    <property type="entry name" value="lambda repressor-like DNA-binding domains"/>
    <property type="match status" value="1"/>
</dbReference>
<dbReference type="CDD" id="cd01392">
    <property type="entry name" value="HTH_LacI"/>
    <property type="match status" value="1"/>
</dbReference>
<feature type="domain" description="HTH lacI-type" evidence="4">
    <location>
        <begin position="29"/>
        <end position="83"/>
    </location>
</feature>
<keyword evidence="3" id="KW-0804">Transcription</keyword>
<evidence type="ECO:0000313" key="6">
    <source>
        <dbReference type="Proteomes" id="UP000249910"/>
    </source>
</evidence>
<keyword evidence="6" id="KW-1185">Reference proteome</keyword>
<protein>
    <recommendedName>
        <fullName evidence="4">HTH lacI-type domain-containing protein</fullName>
    </recommendedName>
</protein>
<name>A0ABN5B207_9GAMM</name>
<evidence type="ECO:0000256" key="1">
    <source>
        <dbReference type="ARBA" id="ARBA00023015"/>
    </source>
</evidence>
<keyword evidence="2" id="KW-0238">DNA-binding</keyword>
<dbReference type="PROSITE" id="PS50932">
    <property type="entry name" value="HTH_LACI_2"/>
    <property type="match status" value="1"/>
</dbReference>